<organism evidence="3 4">
    <name type="scientific">Anisodus acutangulus</name>
    <dbReference type="NCBI Taxonomy" id="402998"/>
    <lineage>
        <taxon>Eukaryota</taxon>
        <taxon>Viridiplantae</taxon>
        <taxon>Streptophyta</taxon>
        <taxon>Embryophyta</taxon>
        <taxon>Tracheophyta</taxon>
        <taxon>Spermatophyta</taxon>
        <taxon>Magnoliopsida</taxon>
        <taxon>eudicotyledons</taxon>
        <taxon>Gunneridae</taxon>
        <taxon>Pentapetalae</taxon>
        <taxon>asterids</taxon>
        <taxon>lamiids</taxon>
        <taxon>Solanales</taxon>
        <taxon>Solanaceae</taxon>
        <taxon>Solanoideae</taxon>
        <taxon>Hyoscyameae</taxon>
        <taxon>Anisodus</taxon>
    </lineage>
</organism>
<proteinExistence type="predicted"/>
<dbReference type="Pfam" id="PF01408">
    <property type="entry name" value="GFO_IDH_MocA"/>
    <property type="match status" value="1"/>
</dbReference>
<dbReference type="SUPFAM" id="SSF55347">
    <property type="entry name" value="Glyceraldehyde-3-phosphate dehydrogenase-like, C-terminal domain"/>
    <property type="match status" value="1"/>
</dbReference>
<dbReference type="PANTHER" id="PTHR43593:SF1">
    <property type="entry name" value="INOSITOL 2-DEHYDROGENASE"/>
    <property type="match status" value="1"/>
</dbReference>
<evidence type="ECO:0000259" key="1">
    <source>
        <dbReference type="Pfam" id="PF01408"/>
    </source>
</evidence>
<dbReference type="EMBL" id="JAJAGQ010000008">
    <property type="protein sequence ID" value="KAJ8555095.1"/>
    <property type="molecule type" value="Genomic_DNA"/>
</dbReference>
<dbReference type="InterPro" id="IPR036291">
    <property type="entry name" value="NAD(P)-bd_dom_sf"/>
</dbReference>
<dbReference type="Gene3D" id="3.30.360.10">
    <property type="entry name" value="Dihydrodipicolinate Reductase, domain 2"/>
    <property type="match status" value="1"/>
</dbReference>
<evidence type="ECO:0000313" key="3">
    <source>
        <dbReference type="EMBL" id="KAJ8555095.1"/>
    </source>
</evidence>
<dbReference type="Pfam" id="PF02894">
    <property type="entry name" value="GFO_IDH_MocA_C"/>
    <property type="match status" value="1"/>
</dbReference>
<dbReference type="InterPro" id="IPR000683">
    <property type="entry name" value="Gfo/Idh/MocA-like_OxRdtase_N"/>
</dbReference>
<feature type="domain" description="Gfo/Idh/MocA-like oxidoreductase N-terminal" evidence="1">
    <location>
        <begin position="6"/>
        <end position="132"/>
    </location>
</feature>
<evidence type="ECO:0000259" key="2">
    <source>
        <dbReference type="Pfam" id="PF02894"/>
    </source>
</evidence>
<comment type="caution">
    <text evidence="3">The sequence shown here is derived from an EMBL/GenBank/DDBJ whole genome shotgun (WGS) entry which is preliminary data.</text>
</comment>
<dbReference type="Proteomes" id="UP001152561">
    <property type="component" value="Unassembled WGS sequence"/>
</dbReference>
<name>A0A9Q1RG40_9SOLA</name>
<dbReference type="GO" id="GO:0000166">
    <property type="term" value="F:nucleotide binding"/>
    <property type="evidence" value="ECO:0007669"/>
    <property type="project" value="InterPro"/>
</dbReference>
<dbReference type="AlphaFoldDB" id="A0A9Q1RG40"/>
<evidence type="ECO:0008006" key="5">
    <source>
        <dbReference type="Google" id="ProtNLM"/>
    </source>
</evidence>
<gene>
    <name evidence="3" type="ORF">K7X08_001593</name>
</gene>
<dbReference type="SUPFAM" id="SSF51735">
    <property type="entry name" value="NAD(P)-binding Rossmann-fold domains"/>
    <property type="match status" value="1"/>
</dbReference>
<protein>
    <recommendedName>
        <fullName evidence="5">Inositol 2-dehydrogenase</fullName>
    </recommendedName>
</protein>
<reference evidence="4" key="1">
    <citation type="journal article" date="2023" name="Proc. Natl. Acad. Sci. U.S.A.">
        <title>Genomic and structural basis for evolution of tropane alkaloid biosynthesis.</title>
        <authorList>
            <person name="Wanga Y.-J."/>
            <person name="Taina T."/>
            <person name="Yua J.-Y."/>
            <person name="Lia J."/>
            <person name="Xua B."/>
            <person name="Chenc J."/>
            <person name="D'Auriad J.C."/>
            <person name="Huanga J.-P."/>
            <person name="Huanga S.-X."/>
        </authorList>
    </citation>
    <scope>NUCLEOTIDE SEQUENCE [LARGE SCALE GENOMIC DNA]</scope>
    <source>
        <strain evidence="4">cv. KIB-2019</strain>
    </source>
</reference>
<sequence>MVAIVKYGIIGVGMMGREHLINLYHLKSEGVSVVCIADPHVPSQKYAQKLAESFNWNLQVFSGHKQLLESGLCDVVVVSTPNMTHYEILMDIINHPKPHHVLVEKPLCTNVSDCKKVITAAKKRSDMLVQVGLEYRYMPPVAKLIDIVKEGALGKVKMVAIREHRFPFLVKVIESITGIASIATLGYSGREMLSFLDLMRLFIGANPVRVMASGAMDLNHKDEEYDGRVPDIIDNAYVIVEFDNGCRGMLDLCMFAEGSKNEQEISVVGDIGKSEALVPESIVRWGTRAEGKNGVQTLLAEDKRIKYDGLHHGSSYLEHLQFLSAVRARGEQAPAVGLHDGLVSVAIGVAAQLSIQKGRSVTIEEVMHEQLVQSTKS</sequence>
<dbReference type="InterPro" id="IPR004104">
    <property type="entry name" value="Gfo/Idh/MocA-like_OxRdtase_C"/>
</dbReference>
<dbReference type="InterPro" id="IPR050424">
    <property type="entry name" value="Gfo-Idh-MocA_inositol_DH"/>
</dbReference>
<accession>A0A9Q1RG40</accession>
<keyword evidence="4" id="KW-1185">Reference proteome</keyword>
<evidence type="ECO:0000313" key="4">
    <source>
        <dbReference type="Proteomes" id="UP001152561"/>
    </source>
</evidence>
<dbReference type="Gene3D" id="3.40.50.720">
    <property type="entry name" value="NAD(P)-binding Rossmann-like Domain"/>
    <property type="match status" value="1"/>
</dbReference>
<dbReference type="OrthoDB" id="446809at2759"/>
<feature type="domain" description="Gfo/Idh/MocA-like oxidoreductase C-terminal" evidence="2">
    <location>
        <begin position="148"/>
        <end position="363"/>
    </location>
</feature>
<dbReference type="PANTHER" id="PTHR43593">
    <property type="match status" value="1"/>
</dbReference>